<feature type="transmembrane region" description="Helical" evidence="6">
    <location>
        <begin position="52"/>
        <end position="74"/>
    </location>
</feature>
<name>A0A1E7Z6Q0_9ALTE</name>
<feature type="transmembrane region" description="Helical" evidence="6">
    <location>
        <begin position="276"/>
        <end position="300"/>
    </location>
</feature>
<dbReference type="PANTHER" id="PTHR34820">
    <property type="entry name" value="INNER MEMBRANE PROTEIN YEBZ"/>
    <property type="match status" value="1"/>
</dbReference>
<keyword evidence="4 6" id="KW-1133">Transmembrane helix</keyword>
<dbReference type="STRING" id="1656094.BFC18_21065"/>
<keyword evidence="6" id="KW-0997">Cell inner membrane</keyword>
<proteinExistence type="inferred from homology"/>
<dbReference type="OrthoDB" id="5780104at2"/>
<evidence type="ECO:0000256" key="5">
    <source>
        <dbReference type="ARBA" id="ARBA00023136"/>
    </source>
</evidence>
<feature type="transmembrane region" description="Helical" evidence="6">
    <location>
        <begin position="155"/>
        <end position="178"/>
    </location>
</feature>
<feature type="domain" description="Copper resistance protein D" evidence="7">
    <location>
        <begin position="197"/>
        <end position="293"/>
    </location>
</feature>
<feature type="transmembrane region" description="Helical" evidence="6">
    <location>
        <begin position="100"/>
        <end position="119"/>
    </location>
</feature>
<dbReference type="RefSeq" id="WP_070127449.1">
    <property type="nucleotide sequence ID" value="NZ_MDHN01000041.1"/>
</dbReference>
<feature type="transmembrane region" description="Helical" evidence="6">
    <location>
        <begin position="126"/>
        <end position="143"/>
    </location>
</feature>
<dbReference type="PANTHER" id="PTHR34820:SF4">
    <property type="entry name" value="INNER MEMBRANE PROTEIN YEBZ"/>
    <property type="match status" value="1"/>
</dbReference>
<comment type="caution">
    <text evidence="8">The sequence shown here is derived from an EMBL/GenBank/DDBJ whole genome shotgun (WGS) entry which is preliminary data.</text>
</comment>
<keyword evidence="5 6" id="KW-0472">Membrane</keyword>
<dbReference type="Proteomes" id="UP000175691">
    <property type="component" value="Unassembled WGS sequence"/>
</dbReference>
<gene>
    <name evidence="8" type="ORF">BFC18_21065</name>
</gene>
<comment type="function">
    <text evidence="6">Involved in copper resistance.</text>
</comment>
<accession>A0A1E7Z6Q0</accession>
<keyword evidence="9" id="KW-1185">Reference proteome</keyword>
<evidence type="ECO:0000256" key="1">
    <source>
        <dbReference type="ARBA" id="ARBA00004651"/>
    </source>
</evidence>
<dbReference type="GO" id="GO:0006825">
    <property type="term" value="P:copper ion transport"/>
    <property type="evidence" value="ECO:0007669"/>
    <property type="project" value="InterPro"/>
</dbReference>
<sequence>MGWLALLSLARLCFYLGIFGFIGLAAMRGLFSSHFSVTHPGISERRLLRCQWYLLGLSVLGAAAVLPLNAGMMLDDGLAGITDPLMLQIAWQSTIGEQTLARAIALVLVFVFTVWMSLSKAGAWSLLLKTGLVITAMVIGWSFTRSGHSAATSVLAQLCVAVHVVMAGWWVGSFYPLIRLCRLSTETSQYEALRNTLHTYGNQAALWVGLLLFSGGVLLTLLILNVSGEVNTIYLWVMGVKLLLVCGMLSFAAHHKWKLVGSITSMHDCDKVRKSITAEAVVGVLVLAVTATLTNSIGIAH</sequence>
<keyword evidence="6" id="KW-0186">Copper</keyword>
<dbReference type="InterPro" id="IPR008457">
    <property type="entry name" value="Cu-R_CopD_dom"/>
</dbReference>
<keyword evidence="2 6" id="KW-1003">Cell membrane</keyword>
<evidence type="ECO:0000256" key="4">
    <source>
        <dbReference type="ARBA" id="ARBA00022989"/>
    </source>
</evidence>
<evidence type="ECO:0000256" key="3">
    <source>
        <dbReference type="ARBA" id="ARBA00022692"/>
    </source>
</evidence>
<keyword evidence="3 6" id="KW-0812">Transmembrane</keyword>
<protein>
    <recommendedName>
        <fullName evidence="6">Copper resistance protein D</fullName>
    </recommendedName>
</protein>
<comment type="similarity">
    <text evidence="6">Belongs to the CopD family.</text>
</comment>
<evidence type="ECO:0000313" key="9">
    <source>
        <dbReference type="Proteomes" id="UP000175691"/>
    </source>
</evidence>
<dbReference type="GO" id="GO:0046688">
    <property type="term" value="P:response to copper ion"/>
    <property type="evidence" value="ECO:0007669"/>
    <property type="project" value="UniProtKB-UniRule"/>
</dbReference>
<evidence type="ECO:0000256" key="2">
    <source>
        <dbReference type="ARBA" id="ARBA00022475"/>
    </source>
</evidence>
<feature type="transmembrane region" description="Helical" evidence="6">
    <location>
        <begin position="6"/>
        <end position="31"/>
    </location>
</feature>
<evidence type="ECO:0000256" key="6">
    <source>
        <dbReference type="RuleBase" id="RU369037"/>
    </source>
</evidence>
<dbReference type="EMBL" id="MDHN01000041">
    <property type="protein sequence ID" value="OFC69208.1"/>
    <property type="molecule type" value="Genomic_DNA"/>
</dbReference>
<organism evidence="8 9">
    <name type="scientific">Alteromonas confluentis</name>
    <dbReference type="NCBI Taxonomy" id="1656094"/>
    <lineage>
        <taxon>Bacteria</taxon>
        <taxon>Pseudomonadati</taxon>
        <taxon>Pseudomonadota</taxon>
        <taxon>Gammaproteobacteria</taxon>
        <taxon>Alteromonadales</taxon>
        <taxon>Alteromonadaceae</taxon>
        <taxon>Alteromonas/Salinimonas group</taxon>
        <taxon>Alteromonas</taxon>
    </lineage>
</organism>
<dbReference type="GO" id="GO:0005886">
    <property type="term" value="C:plasma membrane"/>
    <property type="evidence" value="ECO:0007669"/>
    <property type="project" value="UniProtKB-SubCell"/>
</dbReference>
<dbReference type="Pfam" id="PF05425">
    <property type="entry name" value="CopD"/>
    <property type="match status" value="1"/>
</dbReference>
<reference evidence="8 9" key="1">
    <citation type="submission" date="2016-08" db="EMBL/GenBank/DDBJ databases">
        <authorList>
            <person name="Seilhamer J.J."/>
        </authorList>
    </citation>
    <scope>NUCLEOTIDE SEQUENCE [LARGE SCALE GENOMIC DNA]</scope>
    <source>
        <strain evidence="8 9">KCTC 42603</strain>
    </source>
</reference>
<evidence type="ECO:0000313" key="8">
    <source>
        <dbReference type="EMBL" id="OFC69208.1"/>
    </source>
</evidence>
<evidence type="ECO:0000259" key="7">
    <source>
        <dbReference type="Pfam" id="PF05425"/>
    </source>
</evidence>
<comment type="subcellular location">
    <subcellularLocation>
        <location evidence="6">Cell inner membrane</location>
        <topology evidence="6">Multi-pass membrane protein</topology>
    </subcellularLocation>
    <subcellularLocation>
        <location evidence="1">Cell membrane</location>
        <topology evidence="1">Multi-pass membrane protein</topology>
    </subcellularLocation>
</comment>
<dbReference type="AlphaFoldDB" id="A0A1E7Z6Q0"/>
<dbReference type="InterPro" id="IPR032694">
    <property type="entry name" value="CopC/D"/>
</dbReference>
<feature type="transmembrane region" description="Helical" evidence="6">
    <location>
        <begin position="233"/>
        <end position="255"/>
    </location>
</feature>
<feature type="transmembrane region" description="Helical" evidence="6">
    <location>
        <begin position="204"/>
        <end position="227"/>
    </location>
</feature>